<dbReference type="Proteomes" id="UP000051936">
    <property type="component" value="Unassembled WGS sequence"/>
</dbReference>
<evidence type="ECO:0000313" key="6">
    <source>
        <dbReference type="EMBL" id="KRQ11446.1"/>
    </source>
</evidence>
<keyword evidence="2" id="KW-0805">Transcription regulation</keyword>
<evidence type="ECO:0000256" key="4">
    <source>
        <dbReference type="PROSITE-ProRule" id="PRU00169"/>
    </source>
</evidence>
<organism evidence="6 7">
    <name type="scientific">Bradyrhizobium manausense</name>
    <dbReference type="NCBI Taxonomy" id="989370"/>
    <lineage>
        <taxon>Bacteria</taxon>
        <taxon>Pseudomonadati</taxon>
        <taxon>Pseudomonadota</taxon>
        <taxon>Alphaproteobacteria</taxon>
        <taxon>Hyphomicrobiales</taxon>
        <taxon>Nitrobacteraceae</taxon>
        <taxon>Bradyrhizobium</taxon>
    </lineage>
</organism>
<evidence type="ECO:0000256" key="3">
    <source>
        <dbReference type="ARBA" id="ARBA00023163"/>
    </source>
</evidence>
<keyword evidence="1 4" id="KW-0597">Phosphoprotein</keyword>
<dbReference type="InterPro" id="IPR011006">
    <property type="entry name" value="CheY-like_superfamily"/>
</dbReference>
<feature type="modified residue" description="4-aspartylphosphate" evidence="4">
    <location>
        <position position="72"/>
    </location>
</feature>
<dbReference type="PANTHER" id="PTHR44591">
    <property type="entry name" value="STRESS RESPONSE REGULATOR PROTEIN 1"/>
    <property type="match status" value="1"/>
</dbReference>
<dbReference type="Gene3D" id="3.40.50.2300">
    <property type="match status" value="1"/>
</dbReference>
<evidence type="ECO:0000259" key="5">
    <source>
        <dbReference type="PROSITE" id="PS50110"/>
    </source>
</evidence>
<sequence length="183" mass="19380">MPRSSLSPIPSNLPDVAERRALQLLVVDDDATQRSLITVAAKQAGHEVAVAPSVAEAIEKLRTARFDCVTLDLVLEDGDGIDVLREMAAAKFTGSVIMISGMDGKRRSAARSLARSVGIELQSLPKPLDLAALRISLANLGKTAMGLPTIHTWGGVASDAIVERHRAQRRGAAMQSAAANRPL</sequence>
<dbReference type="STRING" id="989370.AOQ71_17785"/>
<name>A0A0R3DNS6_9BRAD</name>
<dbReference type="Pfam" id="PF00072">
    <property type="entry name" value="Response_reg"/>
    <property type="match status" value="1"/>
</dbReference>
<keyword evidence="3" id="KW-0804">Transcription</keyword>
<dbReference type="AlphaFoldDB" id="A0A0R3DNS6"/>
<keyword evidence="7" id="KW-1185">Reference proteome</keyword>
<gene>
    <name evidence="6" type="ORF">AOQ71_17785</name>
</gene>
<dbReference type="GO" id="GO:0000160">
    <property type="term" value="P:phosphorelay signal transduction system"/>
    <property type="evidence" value="ECO:0007669"/>
    <property type="project" value="InterPro"/>
</dbReference>
<evidence type="ECO:0000256" key="1">
    <source>
        <dbReference type="ARBA" id="ARBA00022553"/>
    </source>
</evidence>
<feature type="domain" description="Response regulatory" evidence="5">
    <location>
        <begin position="23"/>
        <end position="141"/>
    </location>
</feature>
<accession>A0A0R3DNS6</accession>
<evidence type="ECO:0000256" key="2">
    <source>
        <dbReference type="ARBA" id="ARBA00023015"/>
    </source>
</evidence>
<dbReference type="EMBL" id="LJYG01000079">
    <property type="protein sequence ID" value="KRQ11446.1"/>
    <property type="molecule type" value="Genomic_DNA"/>
</dbReference>
<dbReference type="InterPro" id="IPR001789">
    <property type="entry name" value="Sig_transdc_resp-reg_receiver"/>
</dbReference>
<evidence type="ECO:0000313" key="7">
    <source>
        <dbReference type="Proteomes" id="UP000051936"/>
    </source>
</evidence>
<proteinExistence type="predicted"/>
<dbReference type="PANTHER" id="PTHR44591:SF3">
    <property type="entry name" value="RESPONSE REGULATORY DOMAIN-CONTAINING PROTEIN"/>
    <property type="match status" value="1"/>
</dbReference>
<protein>
    <submittedName>
        <fullName evidence="6">Chemotaxis protein CheY</fullName>
    </submittedName>
</protein>
<comment type="caution">
    <text evidence="6">The sequence shown here is derived from an EMBL/GenBank/DDBJ whole genome shotgun (WGS) entry which is preliminary data.</text>
</comment>
<reference evidence="6 7" key="1">
    <citation type="submission" date="2015-09" db="EMBL/GenBank/DDBJ databases">
        <title>Draft Genome Sequence of Bradyrhizobium manausense Strain BR 3351T, a Novel Symbiotic Nitrogen-Fixing Alphaproteobacterium Isolated from Brazilian Amazon Rain Forest.</title>
        <authorList>
            <person name="De Araujo J.L."/>
            <person name="Zilli J.E."/>
        </authorList>
    </citation>
    <scope>NUCLEOTIDE SEQUENCE [LARGE SCALE GENOMIC DNA]</scope>
    <source>
        <strain evidence="6 7">BR3351</strain>
    </source>
</reference>
<dbReference type="OrthoDB" id="5181538at2"/>
<dbReference type="SMART" id="SM00448">
    <property type="entry name" value="REC"/>
    <property type="match status" value="1"/>
</dbReference>
<dbReference type="RefSeq" id="WP_057748538.1">
    <property type="nucleotide sequence ID" value="NZ_LJYG01000079.1"/>
</dbReference>
<dbReference type="PROSITE" id="PS50110">
    <property type="entry name" value="RESPONSE_REGULATORY"/>
    <property type="match status" value="1"/>
</dbReference>
<dbReference type="SUPFAM" id="SSF52172">
    <property type="entry name" value="CheY-like"/>
    <property type="match status" value="1"/>
</dbReference>
<dbReference type="InterPro" id="IPR050595">
    <property type="entry name" value="Bact_response_regulator"/>
</dbReference>